<feature type="compositionally biased region" description="Polar residues" evidence="1">
    <location>
        <begin position="56"/>
        <end position="72"/>
    </location>
</feature>
<feature type="compositionally biased region" description="Low complexity" evidence="1">
    <location>
        <begin position="108"/>
        <end position="118"/>
    </location>
</feature>
<proteinExistence type="predicted"/>
<feature type="compositionally biased region" description="Low complexity" evidence="1">
    <location>
        <begin position="225"/>
        <end position="251"/>
    </location>
</feature>
<organism evidence="2 3">
    <name type="scientific">Ascobolus immersus RN42</name>
    <dbReference type="NCBI Taxonomy" id="1160509"/>
    <lineage>
        <taxon>Eukaryota</taxon>
        <taxon>Fungi</taxon>
        <taxon>Dikarya</taxon>
        <taxon>Ascomycota</taxon>
        <taxon>Pezizomycotina</taxon>
        <taxon>Pezizomycetes</taxon>
        <taxon>Pezizales</taxon>
        <taxon>Ascobolaceae</taxon>
        <taxon>Ascobolus</taxon>
    </lineage>
</organism>
<evidence type="ECO:0000313" key="2">
    <source>
        <dbReference type="EMBL" id="RPA78641.1"/>
    </source>
</evidence>
<protein>
    <recommendedName>
        <fullName evidence="4">PLAC8-domain-containing protein</fullName>
    </recommendedName>
</protein>
<evidence type="ECO:0000313" key="3">
    <source>
        <dbReference type="Proteomes" id="UP000275078"/>
    </source>
</evidence>
<keyword evidence="3" id="KW-1185">Reference proteome</keyword>
<feature type="compositionally biased region" description="Basic and acidic residues" evidence="1">
    <location>
        <begin position="46"/>
        <end position="55"/>
    </location>
</feature>
<feature type="region of interest" description="Disordered" evidence="1">
    <location>
        <begin position="1"/>
        <end position="277"/>
    </location>
</feature>
<feature type="compositionally biased region" description="Basic and acidic residues" evidence="1">
    <location>
        <begin position="91"/>
        <end position="100"/>
    </location>
</feature>
<feature type="compositionally biased region" description="Low complexity" evidence="1">
    <location>
        <begin position="130"/>
        <end position="143"/>
    </location>
</feature>
<feature type="compositionally biased region" description="Low complexity" evidence="1">
    <location>
        <begin position="187"/>
        <end position="198"/>
    </location>
</feature>
<dbReference type="InterPro" id="IPR006461">
    <property type="entry name" value="PLAC_motif_containing"/>
</dbReference>
<dbReference type="Pfam" id="PF04749">
    <property type="entry name" value="PLAC8"/>
    <property type="match status" value="1"/>
</dbReference>
<evidence type="ECO:0000256" key="1">
    <source>
        <dbReference type="SAM" id="MobiDB-lite"/>
    </source>
</evidence>
<dbReference type="PANTHER" id="PTHR15907">
    <property type="entry name" value="DUF614 FAMILY PROTEIN-RELATED"/>
    <property type="match status" value="1"/>
</dbReference>
<feature type="compositionally biased region" description="Polar residues" evidence="1">
    <location>
        <begin position="16"/>
        <end position="29"/>
    </location>
</feature>
<dbReference type="EMBL" id="ML119709">
    <property type="protein sequence ID" value="RPA78641.1"/>
    <property type="molecule type" value="Genomic_DNA"/>
</dbReference>
<dbReference type="AlphaFoldDB" id="A0A3N4I351"/>
<evidence type="ECO:0008006" key="4">
    <source>
        <dbReference type="Google" id="ProtNLM"/>
    </source>
</evidence>
<gene>
    <name evidence="2" type="ORF">BJ508DRAFT_155053</name>
</gene>
<feature type="compositionally biased region" description="Polar residues" evidence="1">
    <location>
        <begin position="164"/>
        <end position="173"/>
    </location>
</feature>
<feature type="compositionally biased region" description="Pro residues" evidence="1">
    <location>
        <begin position="176"/>
        <end position="186"/>
    </location>
</feature>
<name>A0A3N4I351_ASCIM</name>
<feature type="region of interest" description="Disordered" evidence="1">
    <location>
        <begin position="422"/>
        <end position="442"/>
    </location>
</feature>
<accession>A0A3N4I351</accession>
<sequence length="442" mass="47077">MSNLPPPLPQFGEDASFSNGSPSSQTGANSGVPPLPNFVSTTNGDQQHETVDSSFRRPSTNGFASFTPTSPTAAPLASHPAFAPEVTHTPEPAHEERDRNSIPLQELPAASPSASSSSRNIPPPLPIFPHQPSNSAPSASGASDHVGSPLPSPDFRAAPHNMYQYPQNASYIQTPPGSPGPPPGTPGPQHQHPPINHSYPPPPNDIHSQFRATVEQPPSSPPLPSAAIPPLHTQQPFPTPQPTYTTSPHTQYATAPEPYNPPFNHSPGQIDHPNNQHAPPNYIPGFFSCLSSPSTCCLSFWCPCILYSRTKSALATTSSHSEKADADFSSCNSQCTLFCALSVCMLSPFLTLFQRGRIRTRYNLPQGAGVYCCDCLKACCCTTCTLIQDDRQVRERELELFTGAGPGAGGAVPPPKPVGQMRMEAPSRQGTGGSQFLREGIN</sequence>
<dbReference type="Proteomes" id="UP000275078">
    <property type="component" value="Unassembled WGS sequence"/>
</dbReference>
<reference evidence="2 3" key="1">
    <citation type="journal article" date="2018" name="Nat. Ecol. Evol.">
        <title>Pezizomycetes genomes reveal the molecular basis of ectomycorrhizal truffle lifestyle.</title>
        <authorList>
            <person name="Murat C."/>
            <person name="Payen T."/>
            <person name="Noel B."/>
            <person name="Kuo A."/>
            <person name="Morin E."/>
            <person name="Chen J."/>
            <person name="Kohler A."/>
            <person name="Krizsan K."/>
            <person name="Balestrini R."/>
            <person name="Da Silva C."/>
            <person name="Montanini B."/>
            <person name="Hainaut M."/>
            <person name="Levati E."/>
            <person name="Barry K.W."/>
            <person name="Belfiori B."/>
            <person name="Cichocki N."/>
            <person name="Clum A."/>
            <person name="Dockter R.B."/>
            <person name="Fauchery L."/>
            <person name="Guy J."/>
            <person name="Iotti M."/>
            <person name="Le Tacon F."/>
            <person name="Lindquist E.A."/>
            <person name="Lipzen A."/>
            <person name="Malagnac F."/>
            <person name="Mello A."/>
            <person name="Molinier V."/>
            <person name="Miyauchi S."/>
            <person name="Poulain J."/>
            <person name="Riccioni C."/>
            <person name="Rubini A."/>
            <person name="Sitrit Y."/>
            <person name="Splivallo R."/>
            <person name="Traeger S."/>
            <person name="Wang M."/>
            <person name="Zifcakova L."/>
            <person name="Wipf D."/>
            <person name="Zambonelli A."/>
            <person name="Paolocci F."/>
            <person name="Nowrousian M."/>
            <person name="Ottonello S."/>
            <person name="Baldrian P."/>
            <person name="Spatafora J.W."/>
            <person name="Henrissat B."/>
            <person name="Nagy L.G."/>
            <person name="Aury J.M."/>
            <person name="Wincker P."/>
            <person name="Grigoriev I.V."/>
            <person name="Bonfante P."/>
            <person name="Martin F.M."/>
        </authorList>
    </citation>
    <scope>NUCLEOTIDE SEQUENCE [LARGE SCALE GENOMIC DNA]</scope>
    <source>
        <strain evidence="2 3">RN42</strain>
    </source>
</reference>
<dbReference type="NCBIfam" id="TIGR01571">
    <property type="entry name" value="A_thal_Cys_rich"/>
    <property type="match status" value="1"/>
</dbReference>